<name>A0A0J8VKT3_9ENTR</name>
<accession>A0A0J8VKT3</accession>
<evidence type="ECO:0000313" key="2">
    <source>
        <dbReference type="EMBL" id="KMV34073.1"/>
    </source>
</evidence>
<dbReference type="EMBL" id="LFEJ01000017">
    <property type="protein sequence ID" value="KMV34073.1"/>
    <property type="molecule type" value="Genomic_DNA"/>
</dbReference>
<dbReference type="PATRIC" id="fig|1656095.3.peg.4594"/>
<dbReference type="Proteomes" id="UP000037315">
    <property type="component" value="Unassembled WGS sequence"/>
</dbReference>
<feature type="transmembrane region" description="Helical" evidence="1">
    <location>
        <begin position="52"/>
        <end position="74"/>
    </location>
</feature>
<gene>
    <name evidence="2" type="ORF">ACH50_13600</name>
</gene>
<sequence length="90" mass="9767">MNTSRYALSRSERGWLAYSFAFVMAAVIFGFLMGRIGGVLPAADQYGSLQDYITLLLISLGGGFLITAAGHYAIRQGSVRAPGEAWHEHD</sequence>
<keyword evidence="1" id="KW-1133">Transmembrane helix</keyword>
<dbReference type="AlphaFoldDB" id="A0A0J8VKT3"/>
<keyword evidence="1" id="KW-0812">Transmembrane</keyword>
<evidence type="ECO:0000256" key="1">
    <source>
        <dbReference type="SAM" id="Phobius"/>
    </source>
</evidence>
<dbReference type="RefSeq" id="WP_048888166.1">
    <property type="nucleotide sequence ID" value="NZ_LFEJ01000017.1"/>
</dbReference>
<evidence type="ECO:0000313" key="3">
    <source>
        <dbReference type="Proteomes" id="UP000037315"/>
    </source>
</evidence>
<organism evidence="2 3">
    <name type="scientific">Franconibacter pulveris</name>
    <dbReference type="NCBI Taxonomy" id="435910"/>
    <lineage>
        <taxon>Bacteria</taxon>
        <taxon>Pseudomonadati</taxon>
        <taxon>Pseudomonadota</taxon>
        <taxon>Gammaproteobacteria</taxon>
        <taxon>Enterobacterales</taxon>
        <taxon>Enterobacteriaceae</taxon>
        <taxon>Franconibacter</taxon>
    </lineage>
</organism>
<protein>
    <submittedName>
        <fullName evidence="2">Uncharacterized protein</fullName>
    </submittedName>
</protein>
<reference evidence="2 3" key="1">
    <citation type="submission" date="2015-06" db="EMBL/GenBank/DDBJ databases">
        <title>Genome sequencing of Cronobacter sp. strain DJ34 isolated from petroleum contaminated sludge of Duliajan Oil Fields, Assam, India.</title>
        <authorList>
            <person name="Pal S."/>
            <person name="Banerjee T.D."/>
            <person name="Roy A."/>
            <person name="Sar P."/>
            <person name="Kazy S.K."/>
        </authorList>
    </citation>
    <scope>NUCLEOTIDE SEQUENCE [LARGE SCALE GENOMIC DNA]</scope>
    <source>
        <strain evidence="2 3">DJ34</strain>
    </source>
</reference>
<keyword evidence="3" id="KW-1185">Reference proteome</keyword>
<keyword evidence="1" id="KW-0472">Membrane</keyword>
<dbReference type="OrthoDB" id="6612465at2"/>
<proteinExistence type="predicted"/>
<feature type="transmembrane region" description="Helical" evidence="1">
    <location>
        <begin position="15"/>
        <end position="32"/>
    </location>
</feature>
<comment type="caution">
    <text evidence="2">The sequence shown here is derived from an EMBL/GenBank/DDBJ whole genome shotgun (WGS) entry which is preliminary data.</text>
</comment>